<dbReference type="SUPFAM" id="SSF64288">
    <property type="entry name" value="Chorismate lyase-like"/>
    <property type="match status" value="1"/>
</dbReference>
<dbReference type="InterPro" id="IPR028978">
    <property type="entry name" value="Chorismate_lyase_/UTRA_dom_sf"/>
</dbReference>
<dbReference type="PANTHER" id="PTHR44846">
    <property type="entry name" value="MANNOSYL-D-GLYCERATE TRANSPORT/METABOLISM SYSTEM REPRESSOR MNGR-RELATED"/>
    <property type="match status" value="1"/>
</dbReference>
<evidence type="ECO:0000259" key="5">
    <source>
        <dbReference type="PROSITE" id="PS50949"/>
    </source>
</evidence>
<reference evidence="6 7" key="1">
    <citation type="submission" date="2021-02" db="EMBL/GenBank/DDBJ databases">
        <title>Whole genome sequencing of Streptomyces actuosus VRA1.</title>
        <authorList>
            <person name="Sen G."/>
            <person name="Sen A."/>
        </authorList>
    </citation>
    <scope>NUCLEOTIDE SEQUENCE [LARGE SCALE GENOMIC DNA]</scope>
    <source>
        <strain evidence="6 7">VRA1</strain>
    </source>
</reference>
<dbReference type="SMART" id="SM00866">
    <property type="entry name" value="UTRA"/>
    <property type="match status" value="1"/>
</dbReference>
<dbReference type="Gene3D" id="1.10.10.10">
    <property type="entry name" value="Winged helix-like DNA-binding domain superfamily/Winged helix DNA-binding domain"/>
    <property type="match status" value="1"/>
</dbReference>
<keyword evidence="2" id="KW-0238">DNA-binding</keyword>
<protein>
    <submittedName>
        <fullName evidence="6">GntR family transcriptional regulator</fullName>
    </submittedName>
</protein>
<dbReference type="RefSeq" id="WP_205386685.1">
    <property type="nucleotide sequence ID" value="NZ_JAFFZS010000041.1"/>
</dbReference>
<evidence type="ECO:0000256" key="4">
    <source>
        <dbReference type="SAM" id="MobiDB-lite"/>
    </source>
</evidence>
<dbReference type="InterPro" id="IPR050679">
    <property type="entry name" value="Bact_HTH_transcr_reg"/>
</dbReference>
<keyword evidence="3" id="KW-0804">Transcription</keyword>
<dbReference type="CDD" id="cd07377">
    <property type="entry name" value="WHTH_GntR"/>
    <property type="match status" value="1"/>
</dbReference>
<dbReference type="PANTHER" id="PTHR44846:SF1">
    <property type="entry name" value="MANNOSYL-D-GLYCERATE TRANSPORT_METABOLISM SYSTEM REPRESSOR MNGR-RELATED"/>
    <property type="match status" value="1"/>
</dbReference>
<dbReference type="SMART" id="SM00345">
    <property type="entry name" value="HTH_GNTR"/>
    <property type="match status" value="1"/>
</dbReference>
<dbReference type="InterPro" id="IPR036388">
    <property type="entry name" value="WH-like_DNA-bd_sf"/>
</dbReference>
<dbReference type="Gene3D" id="3.40.1410.10">
    <property type="entry name" value="Chorismate lyase-like"/>
    <property type="match status" value="1"/>
</dbReference>
<evidence type="ECO:0000313" key="7">
    <source>
        <dbReference type="Proteomes" id="UP000788262"/>
    </source>
</evidence>
<gene>
    <name evidence="6" type="ORF">JS756_31555</name>
</gene>
<dbReference type="EMBL" id="JAFFZS010000041">
    <property type="protein sequence ID" value="MBN0048557.1"/>
    <property type="molecule type" value="Genomic_DNA"/>
</dbReference>
<evidence type="ECO:0000256" key="1">
    <source>
        <dbReference type="ARBA" id="ARBA00023015"/>
    </source>
</evidence>
<dbReference type="Pfam" id="PF00392">
    <property type="entry name" value="GntR"/>
    <property type="match status" value="1"/>
</dbReference>
<sequence>MSTGGESGAVLKRERVRDYILELMETLGPGDAIQSERSLCATLNVSRPTLRAAVDELVAAGLLVREHGRGMFVAPEKITQELVSDQRAMVVPRASGIWSSRLLEFTTIAAGARVGRKLHLSPAADIIYAARLRLVDGAPMAIEHLHIRADLAPALTAQELETGDLYDHLRDRHGIQVSEAVQTIEPTVVSQAESSLLGIPHLSPALLFERLTHDTAHQPVEYVHSVYRGDRYRIVSRLALGPTAPEPTTEAAHLPGIPPGDFTQREPLAHTTRGDVQPAR</sequence>
<name>A0ABS2VZH2_STRAS</name>
<comment type="caution">
    <text evidence="6">The sequence shown here is derived from an EMBL/GenBank/DDBJ whole genome shotgun (WGS) entry which is preliminary data.</text>
</comment>
<dbReference type="Proteomes" id="UP000788262">
    <property type="component" value="Unassembled WGS sequence"/>
</dbReference>
<dbReference type="Pfam" id="PF07702">
    <property type="entry name" value="UTRA"/>
    <property type="match status" value="1"/>
</dbReference>
<evidence type="ECO:0000313" key="6">
    <source>
        <dbReference type="EMBL" id="MBN0048557.1"/>
    </source>
</evidence>
<dbReference type="SUPFAM" id="SSF46785">
    <property type="entry name" value="Winged helix' DNA-binding domain"/>
    <property type="match status" value="1"/>
</dbReference>
<accession>A0ABS2VZH2</accession>
<evidence type="ECO:0000256" key="3">
    <source>
        <dbReference type="ARBA" id="ARBA00023163"/>
    </source>
</evidence>
<proteinExistence type="predicted"/>
<organism evidence="6 7">
    <name type="scientific">Streptomyces actuosus</name>
    <dbReference type="NCBI Taxonomy" id="1885"/>
    <lineage>
        <taxon>Bacteria</taxon>
        <taxon>Bacillati</taxon>
        <taxon>Actinomycetota</taxon>
        <taxon>Actinomycetes</taxon>
        <taxon>Kitasatosporales</taxon>
        <taxon>Streptomycetaceae</taxon>
        <taxon>Streptomyces</taxon>
    </lineage>
</organism>
<dbReference type="PROSITE" id="PS50949">
    <property type="entry name" value="HTH_GNTR"/>
    <property type="match status" value="1"/>
</dbReference>
<feature type="region of interest" description="Disordered" evidence="4">
    <location>
        <begin position="243"/>
        <end position="280"/>
    </location>
</feature>
<evidence type="ECO:0000256" key="2">
    <source>
        <dbReference type="ARBA" id="ARBA00023125"/>
    </source>
</evidence>
<dbReference type="InterPro" id="IPR036390">
    <property type="entry name" value="WH_DNA-bd_sf"/>
</dbReference>
<keyword evidence="7" id="KW-1185">Reference proteome</keyword>
<keyword evidence="1" id="KW-0805">Transcription regulation</keyword>
<dbReference type="PRINTS" id="PR00035">
    <property type="entry name" value="HTHGNTR"/>
</dbReference>
<feature type="domain" description="HTH gntR-type" evidence="5">
    <location>
        <begin position="6"/>
        <end position="76"/>
    </location>
</feature>
<dbReference type="InterPro" id="IPR000524">
    <property type="entry name" value="Tscrpt_reg_HTH_GntR"/>
</dbReference>
<dbReference type="InterPro" id="IPR011663">
    <property type="entry name" value="UTRA"/>
</dbReference>